<name>A0A0K2US09_LEPSM</name>
<organism evidence="1">
    <name type="scientific">Lepeophtheirus salmonis</name>
    <name type="common">Salmon louse</name>
    <name type="synonym">Caligus salmonis</name>
    <dbReference type="NCBI Taxonomy" id="72036"/>
    <lineage>
        <taxon>Eukaryota</taxon>
        <taxon>Metazoa</taxon>
        <taxon>Ecdysozoa</taxon>
        <taxon>Arthropoda</taxon>
        <taxon>Crustacea</taxon>
        <taxon>Multicrustacea</taxon>
        <taxon>Hexanauplia</taxon>
        <taxon>Copepoda</taxon>
        <taxon>Siphonostomatoida</taxon>
        <taxon>Caligidae</taxon>
        <taxon>Lepeophtheirus</taxon>
    </lineage>
</organism>
<reference evidence="1" key="1">
    <citation type="submission" date="2014-05" db="EMBL/GenBank/DDBJ databases">
        <authorList>
            <person name="Chronopoulou M."/>
        </authorList>
    </citation>
    <scope>NUCLEOTIDE SEQUENCE</scope>
    <source>
        <tissue evidence="1">Whole organism</tissue>
    </source>
</reference>
<accession>A0A0K2US09</accession>
<dbReference type="AlphaFoldDB" id="A0A0K2US09"/>
<evidence type="ECO:0000313" key="1">
    <source>
        <dbReference type="EMBL" id="CDW41054.1"/>
    </source>
</evidence>
<dbReference type="EMBL" id="HACA01023693">
    <property type="protein sequence ID" value="CDW41054.1"/>
    <property type="molecule type" value="Transcribed_RNA"/>
</dbReference>
<sequence length="47" mass="5157">MLQLHIFHSLKVGRSTSSPGDGLTFLIGDEDLLVGDLRFRRVLATSS</sequence>
<protein>
    <submittedName>
        <fullName evidence="1">Uncharacterized protein</fullName>
    </submittedName>
</protein>
<proteinExistence type="predicted"/>